<keyword evidence="2" id="KW-1003">Cell membrane</keyword>
<dbReference type="GO" id="GO:0005886">
    <property type="term" value="C:plasma membrane"/>
    <property type="evidence" value="ECO:0007669"/>
    <property type="project" value="UniProtKB-SubCell"/>
</dbReference>
<dbReference type="EMBL" id="PYAW01000005">
    <property type="protein sequence ID" value="PSL44950.1"/>
    <property type="molecule type" value="Genomic_DNA"/>
</dbReference>
<organism evidence="7 8">
    <name type="scientific">Chitinophaga niastensis</name>
    <dbReference type="NCBI Taxonomy" id="536980"/>
    <lineage>
        <taxon>Bacteria</taxon>
        <taxon>Pseudomonadati</taxon>
        <taxon>Bacteroidota</taxon>
        <taxon>Chitinophagia</taxon>
        <taxon>Chitinophagales</taxon>
        <taxon>Chitinophagaceae</taxon>
        <taxon>Chitinophaga</taxon>
    </lineage>
</organism>
<keyword evidence="3 6" id="KW-0812">Transmembrane</keyword>
<feature type="transmembrane region" description="Helical" evidence="6">
    <location>
        <begin position="366"/>
        <end position="386"/>
    </location>
</feature>
<feature type="transmembrane region" description="Helical" evidence="6">
    <location>
        <begin position="154"/>
        <end position="174"/>
    </location>
</feature>
<keyword evidence="8" id="KW-1185">Reference proteome</keyword>
<evidence type="ECO:0000313" key="8">
    <source>
        <dbReference type="Proteomes" id="UP000240971"/>
    </source>
</evidence>
<dbReference type="Proteomes" id="UP000240971">
    <property type="component" value="Unassembled WGS sequence"/>
</dbReference>
<proteinExistence type="predicted"/>
<feature type="transmembrane region" description="Helical" evidence="6">
    <location>
        <begin position="456"/>
        <end position="474"/>
    </location>
</feature>
<feature type="transmembrane region" description="Helical" evidence="6">
    <location>
        <begin position="306"/>
        <end position="330"/>
    </location>
</feature>
<feature type="transmembrane region" description="Helical" evidence="6">
    <location>
        <begin position="429"/>
        <end position="450"/>
    </location>
</feature>
<feature type="transmembrane region" description="Helical" evidence="6">
    <location>
        <begin position="398"/>
        <end position="417"/>
    </location>
</feature>
<evidence type="ECO:0000256" key="4">
    <source>
        <dbReference type="ARBA" id="ARBA00022989"/>
    </source>
</evidence>
<dbReference type="InterPro" id="IPR050833">
    <property type="entry name" value="Poly_Biosynth_Transport"/>
</dbReference>
<evidence type="ECO:0000256" key="6">
    <source>
        <dbReference type="SAM" id="Phobius"/>
    </source>
</evidence>
<comment type="caution">
    <text evidence="7">The sequence shown here is derived from an EMBL/GenBank/DDBJ whole genome shotgun (WGS) entry which is preliminary data.</text>
</comment>
<dbReference type="PANTHER" id="PTHR30250:SF11">
    <property type="entry name" value="O-ANTIGEN TRANSPORTER-RELATED"/>
    <property type="match status" value="1"/>
</dbReference>
<keyword evidence="4 6" id="KW-1133">Transmembrane helix</keyword>
<name>A0A2P8HFF7_CHINA</name>
<evidence type="ECO:0000256" key="1">
    <source>
        <dbReference type="ARBA" id="ARBA00004651"/>
    </source>
</evidence>
<dbReference type="AlphaFoldDB" id="A0A2P8HFF7"/>
<keyword evidence="5 6" id="KW-0472">Membrane</keyword>
<protein>
    <submittedName>
        <fullName evidence="7">O-antigen/teichoic acid export membrane protein</fullName>
    </submittedName>
</protein>
<feature type="transmembrane region" description="Helical" evidence="6">
    <location>
        <begin position="82"/>
        <end position="104"/>
    </location>
</feature>
<gene>
    <name evidence="7" type="ORF">CLV51_105323</name>
</gene>
<feature type="transmembrane region" description="Helical" evidence="6">
    <location>
        <begin position="40"/>
        <end position="61"/>
    </location>
</feature>
<comment type="subcellular location">
    <subcellularLocation>
        <location evidence="1">Cell membrane</location>
        <topology evidence="1">Multi-pass membrane protein</topology>
    </subcellularLocation>
</comment>
<reference evidence="7 8" key="1">
    <citation type="submission" date="2018-03" db="EMBL/GenBank/DDBJ databases">
        <title>Genomic Encyclopedia of Archaeal and Bacterial Type Strains, Phase II (KMG-II): from individual species to whole genera.</title>
        <authorList>
            <person name="Goeker M."/>
        </authorList>
    </citation>
    <scope>NUCLEOTIDE SEQUENCE [LARGE SCALE GENOMIC DNA]</scope>
    <source>
        <strain evidence="7 8">DSM 24859</strain>
    </source>
</reference>
<sequence>MGVVKHQSVRSTILIYLGFAIGGINTLFLFPHFFSDDQFALTRMFLDIGVILVPFCTLSVGPTMNKFYPYYTARLDDKKNDMLTWVVVATLVGFLLFVLGTFIFKGLIIRKYSKNAPMFLEYFYLLYPFMLCYALFSVIENYSWTKHETVVPNFLKELVVRLGTTLLIVLYLFKLISFDLFLWLFILIWGVVLIVLLGYLKKKQLLHFNFQVSGVTRKLFRPMSTYSLSLLGATTCTLLAQNIAPLIISSTEGLKNAAYLSIATYMATLIQVPQRSISAIALPVLAQAWVDKNMDKIAEIYQKSSLLQLVAALYIFLGIWLNIDCFFMLLPPVYSIGKYVFLYMGISKVIDLGTGVNAQLLSTSRLWRFDLVSSVILMILSIPLNYMLMRTYGLVGSGYAALLSMFVFNTIRFLFIWKRFHLQPFTMNTVKAIGVAIAAYWGGGWLPYLGNPIIDIMGRALLFSGIFIFGILALRVSEDISSTAYAFLNKIRSRK</sequence>
<feature type="transmembrane region" description="Helical" evidence="6">
    <location>
        <begin position="180"/>
        <end position="200"/>
    </location>
</feature>
<evidence type="ECO:0000256" key="2">
    <source>
        <dbReference type="ARBA" id="ARBA00022475"/>
    </source>
</evidence>
<dbReference type="RefSeq" id="WP_106530370.1">
    <property type="nucleotide sequence ID" value="NZ_PYAW01000005.1"/>
</dbReference>
<feature type="transmembrane region" description="Helical" evidence="6">
    <location>
        <begin position="260"/>
        <end position="285"/>
    </location>
</feature>
<evidence type="ECO:0000313" key="7">
    <source>
        <dbReference type="EMBL" id="PSL44950.1"/>
    </source>
</evidence>
<evidence type="ECO:0000256" key="3">
    <source>
        <dbReference type="ARBA" id="ARBA00022692"/>
    </source>
</evidence>
<evidence type="ECO:0000256" key="5">
    <source>
        <dbReference type="ARBA" id="ARBA00023136"/>
    </source>
</evidence>
<dbReference type="OrthoDB" id="88014at2"/>
<feature type="transmembrane region" description="Helical" evidence="6">
    <location>
        <begin position="226"/>
        <end position="248"/>
    </location>
</feature>
<accession>A0A2P8HFF7</accession>
<feature type="transmembrane region" description="Helical" evidence="6">
    <location>
        <begin position="124"/>
        <end position="142"/>
    </location>
</feature>
<dbReference type="PANTHER" id="PTHR30250">
    <property type="entry name" value="PST FAMILY PREDICTED COLANIC ACID TRANSPORTER"/>
    <property type="match status" value="1"/>
</dbReference>
<feature type="transmembrane region" description="Helical" evidence="6">
    <location>
        <begin position="12"/>
        <end position="34"/>
    </location>
</feature>